<comment type="catalytic activity">
    <reaction evidence="6 7">
        <text>D-glyceraldehyde 3-phosphate = dihydroxyacetone phosphate</text>
        <dbReference type="Rhea" id="RHEA:18585"/>
        <dbReference type="ChEBI" id="CHEBI:57642"/>
        <dbReference type="ChEBI" id="CHEBI:59776"/>
        <dbReference type="EC" id="5.3.1.1"/>
    </reaction>
</comment>
<dbReference type="SUPFAM" id="SSF51351">
    <property type="entry name" value="Triosephosphate isomerase (TIM)"/>
    <property type="match status" value="1"/>
</dbReference>
<keyword evidence="5 6" id="KW-0413">Isomerase</keyword>
<keyword evidence="3 6" id="KW-0963">Cytoplasm</keyword>
<name>A0ABT4I5C2_9ACTO</name>
<dbReference type="HAMAP" id="MF_00147_B">
    <property type="entry name" value="TIM_B"/>
    <property type="match status" value="1"/>
</dbReference>
<evidence type="ECO:0000256" key="1">
    <source>
        <dbReference type="ARBA" id="ARBA00007422"/>
    </source>
</evidence>
<evidence type="ECO:0000256" key="6">
    <source>
        <dbReference type="HAMAP-Rule" id="MF_00147"/>
    </source>
</evidence>
<evidence type="ECO:0000313" key="8">
    <source>
        <dbReference type="EMBL" id="MCZ0856452.1"/>
    </source>
</evidence>
<comment type="subunit">
    <text evidence="6 7">Homodimer.</text>
</comment>
<dbReference type="InterPro" id="IPR035990">
    <property type="entry name" value="TIM_sf"/>
</dbReference>
<protein>
    <recommendedName>
        <fullName evidence="6 7">Triosephosphate isomerase</fullName>
        <shortName evidence="6">TIM</shortName>
        <shortName evidence="6">TPI</shortName>
        <ecNumber evidence="6 7">5.3.1.1</ecNumber>
    </recommendedName>
    <alternativeName>
        <fullName evidence="6">Triose-phosphate isomerase</fullName>
    </alternativeName>
</protein>
<dbReference type="InterPro" id="IPR000652">
    <property type="entry name" value="Triosephosphate_isomerase"/>
</dbReference>
<feature type="binding site" evidence="6">
    <location>
        <position position="221"/>
    </location>
    <ligand>
        <name>substrate</name>
    </ligand>
</feature>
<organism evidence="8 9">
    <name type="scientific">Actinomyces israelii</name>
    <dbReference type="NCBI Taxonomy" id="1659"/>
    <lineage>
        <taxon>Bacteria</taxon>
        <taxon>Bacillati</taxon>
        <taxon>Actinomycetota</taxon>
        <taxon>Actinomycetes</taxon>
        <taxon>Actinomycetales</taxon>
        <taxon>Actinomycetaceae</taxon>
        <taxon>Actinomyces</taxon>
    </lineage>
</organism>
<dbReference type="PROSITE" id="PS00171">
    <property type="entry name" value="TIM_1"/>
    <property type="match status" value="1"/>
</dbReference>
<feature type="binding site" evidence="6">
    <location>
        <begin position="242"/>
        <end position="243"/>
    </location>
    <ligand>
        <name>substrate</name>
    </ligand>
</feature>
<keyword evidence="4 6" id="KW-0324">Glycolysis</keyword>
<comment type="pathway">
    <text evidence="6 7">Carbohydrate biosynthesis; gluconeogenesis.</text>
</comment>
<dbReference type="EC" id="5.3.1.1" evidence="6 7"/>
<evidence type="ECO:0000256" key="7">
    <source>
        <dbReference type="RuleBase" id="RU363013"/>
    </source>
</evidence>
<keyword evidence="2 6" id="KW-0312">Gluconeogenesis</keyword>
<dbReference type="CDD" id="cd00311">
    <property type="entry name" value="TIM"/>
    <property type="match status" value="1"/>
</dbReference>
<proteinExistence type="inferred from homology"/>
<evidence type="ECO:0000313" key="9">
    <source>
        <dbReference type="Proteomes" id="UP001072034"/>
    </source>
</evidence>
<dbReference type="PANTHER" id="PTHR21139">
    <property type="entry name" value="TRIOSEPHOSPHATE ISOMERASE"/>
    <property type="match status" value="1"/>
</dbReference>
<feature type="binding site" evidence="6">
    <location>
        <position position="181"/>
    </location>
    <ligand>
        <name>substrate</name>
    </ligand>
</feature>
<dbReference type="PANTHER" id="PTHR21139:SF42">
    <property type="entry name" value="TRIOSEPHOSPHATE ISOMERASE"/>
    <property type="match status" value="1"/>
</dbReference>
<dbReference type="Proteomes" id="UP001072034">
    <property type="component" value="Unassembled WGS sequence"/>
</dbReference>
<feature type="active site" description="Proton acceptor" evidence="6">
    <location>
        <position position="175"/>
    </location>
</feature>
<reference evidence="8" key="1">
    <citation type="submission" date="2022-10" db="EMBL/GenBank/DDBJ databases">
        <title>Genome sequence of Actinomyces israelii ATCC 10048.</title>
        <authorList>
            <person name="Watt R.M."/>
            <person name="Tong W.M."/>
        </authorList>
    </citation>
    <scope>NUCLEOTIDE SEQUENCE</scope>
    <source>
        <strain evidence="8">ATCC 10048</strain>
    </source>
</reference>
<feature type="active site" description="Electrophile" evidence="6">
    <location>
        <position position="103"/>
    </location>
</feature>
<dbReference type="Gene3D" id="3.20.20.70">
    <property type="entry name" value="Aldolase class I"/>
    <property type="match status" value="1"/>
</dbReference>
<comment type="similarity">
    <text evidence="1 6 7">Belongs to the triosephosphate isomerase family.</text>
</comment>
<dbReference type="PROSITE" id="PS51440">
    <property type="entry name" value="TIM_2"/>
    <property type="match status" value="1"/>
</dbReference>
<comment type="caution">
    <text evidence="8">The sequence shown here is derived from an EMBL/GenBank/DDBJ whole genome shotgun (WGS) entry which is preliminary data.</text>
</comment>
<sequence>MTNRIPLMAGNWKMNLDHLEANHLVQGLAMALEDDDHHYAKCEVLVIPPFTDIRTVQTIVDADNLDIKYGAQDVSVHDNGAYTGEVSTAMLTKLGCTYVVMGHSERREYHSESDELVGAKARKVLDAGMTPILCCGEALEIRKAGTHVEFVLGQIRAALKGWSPADVAKIVIAYEPIWAIGTGETATAADAQEVCHAIRQALRTDFGDDTADAARILYGGSAKPGNIKELMAQPDVDGALVGGASLKADSFAAMANFYA</sequence>
<feature type="binding site" evidence="6">
    <location>
        <begin position="11"/>
        <end position="13"/>
    </location>
    <ligand>
        <name>substrate</name>
    </ligand>
</feature>
<gene>
    <name evidence="6 8" type="primary">tpiA</name>
    <name evidence="8" type="ORF">OHJ16_00080</name>
</gene>
<accession>A0ABT4I5C2</accession>
<evidence type="ECO:0000256" key="2">
    <source>
        <dbReference type="ARBA" id="ARBA00022432"/>
    </source>
</evidence>
<keyword evidence="9" id="KW-1185">Reference proteome</keyword>
<dbReference type="NCBIfam" id="TIGR00419">
    <property type="entry name" value="tim"/>
    <property type="match status" value="1"/>
</dbReference>
<comment type="pathway">
    <text evidence="6 7">Carbohydrate degradation; glycolysis; D-glyceraldehyde 3-phosphate from glycerone phosphate: step 1/1.</text>
</comment>
<dbReference type="InterPro" id="IPR020861">
    <property type="entry name" value="Triosephosphate_isomerase_AS"/>
</dbReference>
<comment type="subcellular location">
    <subcellularLocation>
        <location evidence="6 7">Cytoplasm</location>
    </subcellularLocation>
</comment>
<comment type="function">
    <text evidence="6">Involved in the gluconeogenesis. Catalyzes stereospecifically the conversion of dihydroxyacetone phosphate (DHAP) to D-glyceraldehyde-3-phosphate (G3P).</text>
</comment>
<dbReference type="InterPro" id="IPR013785">
    <property type="entry name" value="Aldolase_TIM"/>
</dbReference>
<evidence type="ECO:0000256" key="3">
    <source>
        <dbReference type="ARBA" id="ARBA00022490"/>
    </source>
</evidence>
<evidence type="ECO:0000256" key="4">
    <source>
        <dbReference type="ARBA" id="ARBA00023152"/>
    </source>
</evidence>
<dbReference type="GO" id="GO:0004807">
    <property type="term" value="F:triose-phosphate isomerase activity"/>
    <property type="evidence" value="ECO:0007669"/>
    <property type="project" value="UniProtKB-EC"/>
</dbReference>
<dbReference type="Pfam" id="PF00121">
    <property type="entry name" value="TIM"/>
    <property type="match status" value="1"/>
</dbReference>
<dbReference type="InterPro" id="IPR022896">
    <property type="entry name" value="TrioseP_Isoase_bac/euk"/>
</dbReference>
<evidence type="ECO:0000256" key="5">
    <source>
        <dbReference type="ARBA" id="ARBA00023235"/>
    </source>
</evidence>
<dbReference type="EMBL" id="JAPTMY010000001">
    <property type="protein sequence ID" value="MCZ0856452.1"/>
    <property type="molecule type" value="Genomic_DNA"/>
</dbReference>
<dbReference type="RefSeq" id="WP_268916260.1">
    <property type="nucleotide sequence ID" value="NZ_JAPTMY010000001.1"/>
</dbReference>